<dbReference type="EMBL" id="JXLN01017154">
    <property type="protein sequence ID" value="KPM11422.1"/>
    <property type="molecule type" value="Genomic_DNA"/>
</dbReference>
<protein>
    <submittedName>
        <fullName evidence="1">Uncharacterized protein</fullName>
    </submittedName>
</protein>
<proteinExistence type="predicted"/>
<organism evidence="1 2">
    <name type="scientific">Sarcoptes scabiei</name>
    <name type="common">Itch mite</name>
    <name type="synonym">Acarus scabiei</name>
    <dbReference type="NCBI Taxonomy" id="52283"/>
    <lineage>
        <taxon>Eukaryota</taxon>
        <taxon>Metazoa</taxon>
        <taxon>Ecdysozoa</taxon>
        <taxon>Arthropoda</taxon>
        <taxon>Chelicerata</taxon>
        <taxon>Arachnida</taxon>
        <taxon>Acari</taxon>
        <taxon>Acariformes</taxon>
        <taxon>Sarcoptiformes</taxon>
        <taxon>Astigmata</taxon>
        <taxon>Psoroptidia</taxon>
        <taxon>Sarcoptoidea</taxon>
        <taxon>Sarcoptidae</taxon>
        <taxon>Sarcoptinae</taxon>
        <taxon>Sarcoptes</taxon>
    </lineage>
</organism>
<gene>
    <name evidence="1" type="ORF">QR98_0099920</name>
</gene>
<dbReference type="Proteomes" id="UP000616769">
    <property type="component" value="Unassembled WGS sequence"/>
</dbReference>
<reference evidence="1 2" key="1">
    <citation type="journal article" date="2015" name="Parasit. Vectors">
        <title>Draft genome of the scabies mite.</title>
        <authorList>
            <person name="Rider S.D.Jr."/>
            <person name="Morgan M.S."/>
            <person name="Arlian L.G."/>
        </authorList>
    </citation>
    <scope>NUCLEOTIDE SEQUENCE [LARGE SCALE GENOMIC DNA]</scope>
    <source>
        <strain evidence="1">Arlian Lab</strain>
    </source>
</reference>
<dbReference type="OrthoDB" id="342730at2759"/>
<evidence type="ECO:0000313" key="2">
    <source>
        <dbReference type="Proteomes" id="UP000616769"/>
    </source>
</evidence>
<accession>A0A132AK94</accession>
<dbReference type="AlphaFoldDB" id="A0A132AK94"/>
<name>A0A132AK94_SARSC</name>
<sequence length="143" mass="16032">MENFLETNSNEIQNLTNKTSTTSIADLYNKNESTINEIKDQSLNKEDNLPFLQRSSQKSLNTKTNLVSIDERNSFEKSYSTLNGPGTGPGIGLGTSTESNDSRHLQSSLISSSLQNQQTIITKSSQYTIMIDDLFIRKLLFQM</sequence>
<dbReference type="VEuPathDB" id="VectorBase:SSCA006054"/>
<evidence type="ECO:0000313" key="1">
    <source>
        <dbReference type="EMBL" id="KPM11422.1"/>
    </source>
</evidence>
<comment type="caution">
    <text evidence="1">The sequence shown here is derived from an EMBL/GenBank/DDBJ whole genome shotgun (WGS) entry which is preliminary data.</text>
</comment>